<gene>
    <name evidence="1" type="ORF">M976_03716</name>
</gene>
<dbReference type="EMBL" id="LXEQ01000053">
    <property type="protein sequence ID" value="OAT25573.1"/>
    <property type="molecule type" value="Genomic_DNA"/>
</dbReference>
<organism evidence="1 2">
    <name type="scientific">Buttiauxella ferragutiae ATCC 51602</name>
    <dbReference type="NCBI Taxonomy" id="1354252"/>
    <lineage>
        <taxon>Bacteria</taxon>
        <taxon>Pseudomonadati</taxon>
        <taxon>Pseudomonadota</taxon>
        <taxon>Gammaproteobacteria</taxon>
        <taxon>Enterobacterales</taxon>
        <taxon>Enterobacteriaceae</taxon>
        <taxon>Buttiauxella</taxon>
    </lineage>
</organism>
<sequence length="38" mass="4163">MDGSRTISTGSDITDALENNKENTIGLIFYPSKSKKTE</sequence>
<evidence type="ECO:0000313" key="2">
    <source>
        <dbReference type="Proteomes" id="UP000078407"/>
    </source>
</evidence>
<name>A0ABX2W4F7_9ENTR</name>
<reference evidence="1 2" key="1">
    <citation type="submission" date="2016-04" db="EMBL/GenBank/DDBJ databases">
        <title>ATOL: Assembling a taxonomically balanced genome-scale reconstruction of the evolutionary history of the Enterobacteriaceae.</title>
        <authorList>
            <person name="Plunkett G.III."/>
            <person name="Neeno-Eckwall E.C."/>
            <person name="Glasner J.D."/>
            <person name="Perna N.T."/>
        </authorList>
    </citation>
    <scope>NUCLEOTIDE SEQUENCE [LARGE SCALE GENOMIC DNA]</scope>
    <source>
        <strain evidence="1 2">ATCC 51602</strain>
    </source>
</reference>
<proteinExistence type="predicted"/>
<accession>A0ABX2W4F7</accession>
<comment type="caution">
    <text evidence="1">The sequence shown here is derived from an EMBL/GenBank/DDBJ whole genome shotgun (WGS) entry which is preliminary data.</text>
</comment>
<evidence type="ECO:0000313" key="1">
    <source>
        <dbReference type="EMBL" id="OAT25573.1"/>
    </source>
</evidence>
<dbReference type="Proteomes" id="UP000078407">
    <property type="component" value="Unassembled WGS sequence"/>
</dbReference>
<keyword evidence="2" id="KW-1185">Reference proteome</keyword>
<protein>
    <submittedName>
        <fullName evidence="1">Uncharacterized protein</fullName>
    </submittedName>
</protein>